<protein>
    <submittedName>
        <fullName evidence="1">Sulfatase</fullName>
    </submittedName>
</protein>
<feature type="non-terminal residue" evidence="1">
    <location>
        <position position="1"/>
    </location>
</feature>
<evidence type="ECO:0000313" key="1">
    <source>
        <dbReference type="EMBL" id="EKC60618.1"/>
    </source>
</evidence>
<dbReference type="AlphaFoldDB" id="K1SSW1"/>
<proteinExistence type="predicted"/>
<accession>K1SSW1</accession>
<sequence>QTDLAATLLGQLGLEHTAFTFSRNVLGSDYKYPFAFYSFNNGFSFRDSTGVTVFDNNSGSILFDEPEADESRLDKGKAILQTVYDDLGNR</sequence>
<comment type="caution">
    <text evidence="1">The sequence shown here is derived from an EMBL/GenBank/DDBJ whole genome shotgun (WGS) entry which is preliminary data.</text>
</comment>
<gene>
    <name evidence="1" type="ORF">OBE_08884</name>
</gene>
<name>K1SSW1_9ZZZZ</name>
<dbReference type="EMBL" id="AJWZ01006144">
    <property type="protein sequence ID" value="EKC60618.1"/>
    <property type="molecule type" value="Genomic_DNA"/>
</dbReference>
<organism evidence="1">
    <name type="scientific">human gut metagenome</name>
    <dbReference type="NCBI Taxonomy" id="408170"/>
    <lineage>
        <taxon>unclassified sequences</taxon>
        <taxon>metagenomes</taxon>
        <taxon>organismal metagenomes</taxon>
    </lineage>
</organism>
<reference evidence="1" key="1">
    <citation type="journal article" date="2013" name="Environ. Microbiol.">
        <title>Microbiota from the distal guts of lean and obese adolescents exhibit partial functional redundancy besides clear differences in community structure.</title>
        <authorList>
            <person name="Ferrer M."/>
            <person name="Ruiz A."/>
            <person name="Lanza F."/>
            <person name="Haange S.B."/>
            <person name="Oberbach A."/>
            <person name="Till H."/>
            <person name="Bargiela R."/>
            <person name="Campoy C."/>
            <person name="Segura M.T."/>
            <person name="Richter M."/>
            <person name="von Bergen M."/>
            <person name="Seifert J."/>
            <person name="Suarez A."/>
        </authorList>
    </citation>
    <scope>NUCLEOTIDE SEQUENCE</scope>
</reference>